<protein>
    <recommendedName>
        <fullName evidence="4">Myb/SANT-like domain-containing protein</fullName>
    </recommendedName>
</protein>
<dbReference type="Proteomes" id="UP000053989">
    <property type="component" value="Unassembled WGS sequence"/>
</dbReference>
<feature type="non-terminal residue" evidence="2">
    <location>
        <position position="154"/>
    </location>
</feature>
<evidence type="ECO:0000313" key="3">
    <source>
        <dbReference type="Proteomes" id="UP000053989"/>
    </source>
</evidence>
<dbReference type="OrthoDB" id="2686136at2759"/>
<accession>A0A0C3EGF0</accession>
<reference evidence="3" key="2">
    <citation type="submission" date="2015-01" db="EMBL/GenBank/DDBJ databases">
        <title>Evolutionary Origins and Diversification of the Mycorrhizal Mutualists.</title>
        <authorList>
            <consortium name="DOE Joint Genome Institute"/>
            <consortium name="Mycorrhizal Genomics Consortium"/>
            <person name="Kohler A."/>
            <person name="Kuo A."/>
            <person name="Nagy L.G."/>
            <person name="Floudas D."/>
            <person name="Copeland A."/>
            <person name="Barry K.W."/>
            <person name="Cichocki N."/>
            <person name="Veneault-Fourrey C."/>
            <person name="LaButti K."/>
            <person name="Lindquist E.A."/>
            <person name="Lipzen A."/>
            <person name="Lundell T."/>
            <person name="Morin E."/>
            <person name="Murat C."/>
            <person name="Riley R."/>
            <person name="Ohm R."/>
            <person name="Sun H."/>
            <person name="Tunlid A."/>
            <person name="Henrissat B."/>
            <person name="Grigoriev I.V."/>
            <person name="Hibbett D.S."/>
            <person name="Martin F."/>
        </authorList>
    </citation>
    <scope>NUCLEOTIDE SEQUENCE [LARGE SCALE GENOMIC DNA]</scope>
    <source>
        <strain evidence="3">Foug A</strain>
    </source>
</reference>
<dbReference type="STRING" id="1036808.A0A0C3EGF0"/>
<keyword evidence="3" id="KW-1185">Reference proteome</keyword>
<feature type="region of interest" description="Disordered" evidence="1">
    <location>
        <begin position="1"/>
        <end position="34"/>
    </location>
</feature>
<dbReference type="PANTHER" id="PTHR46929:SF3">
    <property type="entry name" value="MYB_SANT-LIKE DOMAIN-CONTAINING PROTEIN"/>
    <property type="match status" value="1"/>
</dbReference>
<dbReference type="EMBL" id="KN822013">
    <property type="protein sequence ID" value="KIM67389.1"/>
    <property type="molecule type" value="Genomic_DNA"/>
</dbReference>
<name>A0A0C3EGF0_9AGAM</name>
<gene>
    <name evidence="2" type="ORF">SCLCIDRAFT_1143519</name>
</gene>
<sequence length="154" mass="16907">MSDRSTSSGHSLCSKGPVVDLEISSKPKSRKKAANWSAEDTTTLLEFLLEELPKIGDGNFKRSTWTMAASLISTKHKITKGGLKKQYEAVLDLKDTSGFMYSDKNGAGVTLARANTWTKFVKSHPLAKPFKTKGFVYFELIGSLTPKKGKGQFV</sequence>
<dbReference type="HOGENOM" id="CLU_082499_2_1_1"/>
<evidence type="ECO:0008006" key="4">
    <source>
        <dbReference type="Google" id="ProtNLM"/>
    </source>
</evidence>
<proteinExistence type="predicted"/>
<evidence type="ECO:0000313" key="2">
    <source>
        <dbReference type="EMBL" id="KIM67389.1"/>
    </source>
</evidence>
<dbReference type="PANTHER" id="PTHR46929">
    <property type="entry name" value="EXPRESSED PROTEIN"/>
    <property type="match status" value="1"/>
</dbReference>
<dbReference type="InParanoid" id="A0A0C3EGF0"/>
<reference evidence="2 3" key="1">
    <citation type="submission" date="2014-04" db="EMBL/GenBank/DDBJ databases">
        <authorList>
            <consortium name="DOE Joint Genome Institute"/>
            <person name="Kuo A."/>
            <person name="Kohler A."/>
            <person name="Nagy L.G."/>
            <person name="Floudas D."/>
            <person name="Copeland A."/>
            <person name="Barry K.W."/>
            <person name="Cichocki N."/>
            <person name="Veneault-Fourrey C."/>
            <person name="LaButti K."/>
            <person name="Lindquist E.A."/>
            <person name="Lipzen A."/>
            <person name="Lundell T."/>
            <person name="Morin E."/>
            <person name="Murat C."/>
            <person name="Sun H."/>
            <person name="Tunlid A."/>
            <person name="Henrissat B."/>
            <person name="Grigoriev I.V."/>
            <person name="Hibbett D.S."/>
            <person name="Martin F."/>
            <person name="Nordberg H.P."/>
            <person name="Cantor M.N."/>
            <person name="Hua S.X."/>
        </authorList>
    </citation>
    <scope>NUCLEOTIDE SEQUENCE [LARGE SCALE GENOMIC DNA]</scope>
    <source>
        <strain evidence="2 3">Foug A</strain>
    </source>
</reference>
<dbReference type="AlphaFoldDB" id="A0A0C3EGF0"/>
<evidence type="ECO:0000256" key="1">
    <source>
        <dbReference type="SAM" id="MobiDB-lite"/>
    </source>
</evidence>
<feature type="compositionally biased region" description="Polar residues" evidence="1">
    <location>
        <begin position="1"/>
        <end position="11"/>
    </location>
</feature>
<organism evidence="2 3">
    <name type="scientific">Scleroderma citrinum Foug A</name>
    <dbReference type="NCBI Taxonomy" id="1036808"/>
    <lineage>
        <taxon>Eukaryota</taxon>
        <taxon>Fungi</taxon>
        <taxon>Dikarya</taxon>
        <taxon>Basidiomycota</taxon>
        <taxon>Agaricomycotina</taxon>
        <taxon>Agaricomycetes</taxon>
        <taxon>Agaricomycetidae</taxon>
        <taxon>Boletales</taxon>
        <taxon>Sclerodermatineae</taxon>
        <taxon>Sclerodermataceae</taxon>
        <taxon>Scleroderma</taxon>
    </lineage>
</organism>